<evidence type="ECO:0000259" key="9">
    <source>
        <dbReference type="Pfam" id="PF06808"/>
    </source>
</evidence>
<evidence type="ECO:0000256" key="7">
    <source>
        <dbReference type="RuleBase" id="RU369079"/>
    </source>
</evidence>
<protein>
    <submittedName>
        <fullName evidence="10">TRAP transporter large permease subunit</fullName>
    </submittedName>
</protein>
<dbReference type="Proteomes" id="UP001556098">
    <property type="component" value="Unassembled WGS sequence"/>
</dbReference>
<accession>A0ABV3RLD1</accession>
<feature type="transmembrane region" description="Helical" evidence="8">
    <location>
        <begin position="157"/>
        <end position="178"/>
    </location>
</feature>
<keyword evidence="4 8" id="KW-0812">Transmembrane</keyword>
<evidence type="ECO:0000256" key="6">
    <source>
        <dbReference type="ARBA" id="ARBA00023136"/>
    </source>
</evidence>
<dbReference type="InterPro" id="IPR010656">
    <property type="entry name" value="DctM"/>
</dbReference>
<keyword evidence="2" id="KW-1003">Cell membrane</keyword>
<evidence type="ECO:0000256" key="2">
    <source>
        <dbReference type="ARBA" id="ARBA00022475"/>
    </source>
</evidence>
<dbReference type="RefSeq" id="WP_367877057.1">
    <property type="nucleotide sequence ID" value="NZ_JBFNXX010000004.1"/>
</dbReference>
<evidence type="ECO:0000313" key="10">
    <source>
        <dbReference type="EMBL" id="MEW9919353.1"/>
    </source>
</evidence>
<evidence type="ECO:0000313" key="11">
    <source>
        <dbReference type="Proteomes" id="UP001556098"/>
    </source>
</evidence>
<feature type="transmembrane region" description="Helical" evidence="8">
    <location>
        <begin position="37"/>
        <end position="55"/>
    </location>
</feature>
<proteinExistence type="predicted"/>
<comment type="subcellular location">
    <subcellularLocation>
        <location evidence="1 7">Cell inner membrane</location>
        <topology evidence="1 7">Multi-pass membrane protein</topology>
    </subcellularLocation>
</comment>
<keyword evidence="11" id="KW-1185">Reference proteome</keyword>
<dbReference type="InterPro" id="IPR004681">
    <property type="entry name" value="TRAP_DctM"/>
</dbReference>
<keyword evidence="3 7" id="KW-0997">Cell inner membrane</keyword>
<evidence type="ECO:0000256" key="8">
    <source>
        <dbReference type="SAM" id="Phobius"/>
    </source>
</evidence>
<comment type="function">
    <text evidence="7">Part of the tripartite ATP-independent periplasmic (TRAP) transport system.</text>
</comment>
<feature type="transmembrane region" description="Helical" evidence="8">
    <location>
        <begin position="67"/>
        <end position="100"/>
    </location>
</feature>
<comment type="caution">
    <text evidence="10">The sequence shown here is derived from an EMBL/GenBank/DDBJ whole genome shotgun (WGS) entry which is preliminary data.</text>
</comment>
<dbReference type="EMBL" id="JBFNXX010000004">
    <property type="protein sequence ID" value="MEW9919353.1"/>
    <property type="molecule type" value="Genomic_DNA"/>
</dbReference>
<evidence type="ECO:0000256" key="4">
    <source>
        <dbReference type="ARBA" id="ARBA00022692"/>
    </source>
</evidence>
<evidence type="ECO:0000256" key="1">
    <source>
        <dbReference type="ARBA" id="ARBA00004429"/>
    </source>
</evidence>
<sequence>MISGLVLKYLNEAGLVIARRYETALPRSSQVNLTRPAVLIGAWVFSNFVNLAGLPEGLLDLVTRFDLGPWAVMVMIMLVYLALGCIFESMSMLLLTVPIFFPLVTSLGFDPIWFGIVVVVVIEISLITPPVGLNVFILKGVVDNISTATIFRGVTPFWMMDILRLILLLAFPALVLFLPNQM</sequence>
<keyword evidence="5 8" id="KW-1133">Transmembrane helix</keyword>
<dbReference type="PANTHER" id="PTHR33362:SF5">
    <property type="entry name" value="C4-DICARBOXYLATE TRAP TRANSPORTER LARGE PERMEASE PROTEIN DCTM"/>
    <property type="match status" value="1"/>
</dbReference>
<evidence type="ECO:0000256" key="5">
    <source>
        <dbReference type="ARBA" id="ARBA00022989"/>
    </source>
</evidence>
<gene>
    <name evidence="10" type="ORF">AB2B41_07045</name>
</gene>
<feature type="domain" description="TRAP C4-dicarboxylate transport system permease DctM subunit" evidence="9">
    <location>
        <begin position="25"/>
        <end position="174"/>
    </location>
</feature>
<evidence type="ECO:0000256" key="3">
    <source>
        <dbReference type="ARBA" id="ARBA00022519"/>
    </source>
</evidence>
<dbReference type="PANTHER" id="PTHR33362">
    <property type="entry name" value="SIALIC ACID TRAP TRANSPORTER PERMEASE PROTEIN SIAT-RELATED"/>
    <property type="match status" value="1"/>
</dbReference>
<keyword evidence="7" id="KW-0813">Transport</keyword>
<keyword evidence="6 8" id="KW-0472">Membrane</keyword>
<name>A0ABV3RLD1_9RHOB</name>
<dbReference type="Pfam" id="PF06808">
    <property type="entry name" value="DctM"/>
    <property type="match status" value="1"/>
</dbReference>
<reference evidence="10 11" key="1">
    <citation type="submission" date="2024-07" db="EMBL/GenBank/DDBJ databases">
        <title>Marimonas sp.nov., isolated from tidal-flat sediment.</title>
        <authorList>
            <person name="Jayan J.N."/>
            <person name="Lee S.S."/>
        </authorList>
    </citation>
    <scope>NUCLEOTIDE SEQUENCE [LARGE SCALE GENOMIC DNA]</scope>
    <source>
        <strain evidence="10 11">MJW-29</strain>
    </source>
</reference>
<organism evidence="10 11">
    <name type="scientific">Sulfitobacter sediminis</name>
    <dbReference type="NCBI Taxonomy" id="3234186"/>
    <lineage>
        <taxon>Bacteria</taxon>
        <taxon>Pseudomonadati</taxon>
        <taxon>Pseudomonadota</taxon>
        <taxon>Alphaproteobacteria</taxon>
        <taxon>Rhodobacterales</taxon>
        <taxon>Roseobacteraceae</taxon>
        <taxon>Sulfitobacter</taxon>
    </lineage>
</organism>